<dbReference type="GO" id="GO:0005516">
    <property type="term" value="F:calmodulin binding"/>
    <property type="evidence" value="ECO:0007669"/>
    <property type="project" value="UniProtKB-KW"/>
</dbReference>
<keyword evidence="6" id="KW-0285">Flavoprotein</keyword>
<sequence>LNYNLKPSYEYQDDPWKAHVWKDDEDGPGRKRAAPLRSKSSHWAALFATRLMRGALARRVPVTILYATETGKSEKYAKTMGELLKHVFYPKVLCMDEYDTKKIGHETLLLIRDQ</sequence>
<evidence type="ECO:0000256" key="11">
    <source>
        <dbReference type="ARBA" id="ARBA00023004"/>
    </source>
</evidence>
<proteinExistence type="evidence at transcript level"/>
<dbReference type="InterPro" id="IPR050607">
    <property type="entry name" value="NOS"/>
</dbReference>
<dbReference type="Pfam" id="PF00258">
    <property type="entry name" value="Flavodoxin_1"/>
    <property type="match status" value="1"/>
</dbReference>
<accession>Q9U4A8</accession>
<feature type="non-terminal residue" evidence="13">
    <location>
        <position position="1"/>
    </location>
</feature>
<organism evidence="13">
    <name type="scientific">Arbacia punctulata</name>
    <name type="common">Punctuate sea urchin</name>
    <dbReference type="NCBI Taxonomy" id="7641"/>
    <lineage>
        <taxon>Eukaryota</taxon>
        <taxon>Metazoa</taxon>
        <taxon>Echinodermata</taxon>
        <taxon>Eleutherozoa</taxon>
        <taxon>Echinozoa</taxon>
        <taxon>Echinoidea</taxon>
        <taxon>Euechinoidea</taxon>
        <taxon>Echinacea</taxon>
        <taxon>Arbacioida</taxon>
        <taxon>Arbaciidae</taxon>
        <taxon>Arbacia</taxon>
    </lineage>
</organism>
<evidence type="ECO:0000256" key="6">
    <source>
        <dbReference type="ARBA" id="ARBA00022643"/>
    </source>
</evidence>
<feature type="domain" description="Flavodoxin-like" evidence="12">
    <location>
        <begin position="62"/>
        <end position="114"/>
    </location>
</feature>
<evidence type="ECO:0000256" key="7">
    <source>
        <dbReference type="ARBA" id="ARBA00022723"/>
    </source>
</evidence>
<feature type="non-terminal residue" evidence="13">
    <location>
        <position position="114"/>
    </location>
</feature>
<protein>
    <recommendedName>
        <fullName evidence="4">nitric-oxide synthase (NADPH)</fullName>
        <ecNumber evidence="4">1.14.13.39</ecNumber>
    </recommendedName>
</protein>
<evidence type="ECO:0000256" key="2">
    <source>
        <dbReference type="ARBA" id="ARBA00001970"/>
    </source>
</evidence>
<keyword evidence="10" id="KW-0560">Oxidoreductase</keyword>
<evidence type="ECO:0000256" key="3">
    <source>
        <dbReference type="ARBA" id="ARBA00006267"/>
    </source>
</evidence>
<evidence type="ECO:0000256" key="10">
    <source>
        <dbReference type="ARBA" id="ARBA00023002"/>
    </source>
</evidence>
<dbReference type="EMBL" id="AF191751">
    <property type="protein sequence ID" value="AAF18978.1"/>
    <property type="molecule type" value="mRNA"/>
</dbReference>
<keyword evidence="5" id="KW-0349">Heme</keyword>
<dbReference type="SUPFAM" id="SSF52218">
    <property type="entry name" value="Flavoproteins"/>
    <property type="match status" value="1"/>
</dbReference>
<dbReference type="GO" id="GO:0004517">
    <property type="term" value="F:nitric-oxide synthase activity"/>
    <property type="evidence" value="ECO:0007669"/>
    <property type="project" value="UniProtKB-EC"/>
</dbReference>
<name>Q9U4A8_ARBPU</name>
<dbReference type="GO" id="GO:0010181">
    <property type="term" value="F:FMN binding"/>
    <property type="evidence" value="ECO:0007669"/>
    <property type="project" value="InterPro"/>
</dbReference>
<evidence type="ECO:0000256" key="1">
    <source>
        <dbReference type="ARBA" id="ARBA00001917"/>
    </source>
</evidence>
<dbReference type="PANTHER" id="PTHR43410:SF1">
    <property type="entry name" value="NITRIC OXIDE SYNTHASE"/>
    <property type="match status" value="1"/>
</dbReference>
<keyword evidence="9" id="KW-0112">Calmodulin-binding</keyword>
<keyword evidence="11" id="KW-0408">Iron</keyword>
<dbReference type="Gene3D" id="3.40.50.360">
    <property type="match status" value="1"/>
</dbReference>
<keyword evidence="6" id="KW-0288">FMN</keyword>
<evidence type="ECO:0000259" key="12">
    <source>
        <dbReference type="PROSITE" id="PS50902"/>
    </source>
</evidence>
<dbReference type="PANTHER" id="PTHR43410">
    <property type="entry name" value="NITRIC OXIDE SYNTHASE OXYGENASE"/>
    <property type="match status" value="1"/>
</dbReference>
<evidence type="ECO:0000256" key="4">
    <source>
        <dbReference type="ARBA" id="ARBA00012989"/>
    </source>
</evidence>
<comment type="similarity">
    <text evidence="3">Belongs to the NOS family.</text>
</comment>
<dbReference type="GO" id="GO:0046872">
    <property type="term" value="F:metal ion binding"/>
    <property type="evidence" value="ECO:0007669"/>
    <property type="project" value="UniProtKB-KW"/>
</dbReference>
<evidence type="ECO:0000256" key="9">
    <source>
        <dbReference type="ARBA" id="ARBA00022860"/>
    </source>
</evidence>
<dbReference type="PROSITE" id="PS50902">
    <property type="entry name" value="FLAVODOXIN_LIKE"/>
    <property type="match status" value="1"/>
</dbReference>
<dbReference type="AlphaFoldDB" id="Q9U4A8"/>
<comment type="cofactor">
    <cofactor evidence="2">
        <name>heme b</name>
        <dbReference type="ChEBI" id="CHEBI:60344"/>
    </cofactor>
</comment>
<keyword evidence="8" id="KW-0521">NADP</keyword>
<comment type="cofactor">
    <cofactor evidence="1">
        <name>FMN</name>
        <dbReference type="ChEBI" id="CHEBI:58210"/>
    </cofactor>
</comment>
<evidence type="ECO:0000256" key="5">
    <source>
        <dbReference type="ARBA" id="ARBA00022617"/>
    </source>
</evidence>
<evidence type="ECO:0000313" key="13">
    <source>
        <dbReference type="EMBL" id="AAF18978.1"/>
    </source>
</evidence>
<evidence type="ECO:0000256" key="8">
    <source>
        <dbReference type="ARBA" id="ARBA00022857"/>
    </source>
</evidence>
<dbReference type="InterPro" id="IPR029039">
    <property type="entry name" value="Flavoprotein-like_sf"/>
</dbReference>
<dbReference type="EC" id="1.14.13.39" evidence="4"/>
<dbReference type="InterPro" id="IPR008254">
    <property type="entry name" value="Flavodoxin/NO_synth"/>
</dbReference>
<reference evidence="13" key="1">
    <citation type="journal article" date="2001" name="Comp. Biochem. Physiol. B, Biochem. Mol. Biol.">
        <title>Nitric oxide synthase sequences in the marine fish Stenotomus chrysops and the sea urchin Arbacia punctulata, and phylogenetic analysis of nitric oxide synthase calmodulin-binding domains.</title>
        <authorList>
            <person name="Cox R.L."/>
            <person name="Mariano T."/>
            <person name="Heck D.E."/>
            <person name="Laskin J.D."/>
            <person name="Stegeman J.J."/>
        </authorList>
    </citation>
    <scope>NUCLEOTIDE SEQUENCE</scope>
    <source>
        <tissue evidence="13">Ovary</tissue>
    </source>
</reference>
<keyword evidence="7" id="KW-0479">Metal-binding</keyword>